<protein>
    <submittedName>
        <fullName evidence="3">Type II toxin-antitoxin system PemK/MazF family toxin</fullName>
    </submittedName>
</protein>
<evidence type="ECO:0000256" key="2">
    <source>
        <dbReference type="ARBA" id="ARBA00022649"/>
    </source>
</evidence>
<dbReference type="Proteomes" id="UP001597188">
    <property type="component" value="Unassembled WGS sequence"/>
</dbReference>
<keyword evidence="4" id="KW-1185">Reference proteome</keyword>
<name>A0ABW4C527_9LACO</name>
<organism evidence="3 4">
    <name type="scientific">Lactiplantibacillus songbeiensis</name>
    <dbReference type="NCBI Taxonomy" id="2559920"/>
    <lineage>
        <taxon>Bacteria</taxon>
        <taxon>Bacillati</taxon>
        <taxon>Bacillota</taxon>
        <taxon>Bacilli</taxon>
        <taxon>Lactobacillales</taxon>
        <taxon>Lactobacillaceae</taxon>
        <taxon>Lactiplantibacillus</taxon>
    </lineage>
</organism>
<dbReference type="SUPFAM" id="SSF50118">
    <property type="entry name" value="Cell growth inhibitor/plasmid maintenance toxic component"/>
    <property type="match status" value="1"/>
</dbReference>
<evidence type="ECO:0000313" key="3">
    <source>
        <dbReference type="EMBL" id="MFD1421549.1"/>
    </source>
</evidence>
<dbReference type="InterPro" id="IPR003477">
    <property type="entry name" value="PemK-like"/>
</dbReference>
<comment type="similarity">
    <text evidence="1">Belongs to the PemK/MazF family.</text>
</comment>
<keyword evidence="2" id="KW-1277">Toxin-antitoxin system</keyword>
<dbReference type="Pfam" id="PF02452">
    <property type="entry name" value="PemK_toxin"/>
    <property type="match status" value="1"/>
</dbReference>
<comment type="caution">
    <text evidence="3">The sequence shown here is derived from an EMBL/GenBank/DDBJ whole genome shotgun (WGS) entry which is preliminary data.</text>
</comment>
<dbReference type="EMBL" id="JBHTOJ010000042">
    <property type="protein sequence ID" value="MFD1421549.1"/>
    <property type="molecule type" value="Genomic_DNA"/>
</dbReference>
<dbReference type="InterPro" id="IPR011067">
    <property type="entry name" value="Plasmid_toxin/cell-grow_inhib"/>
</dbReference>
<accession>A0ABW4C527</accession>
<dbReference type="RefSeq" id="WP_223876828.1">
    <property type="nucleotide sequence ID" value="NZ_BJDL01000028.1"/>
</dbReference>
<sequence>MERKKQMLDVHQGDLIFIDAEPHAGHEMGGHDLGKNNIRRPFLVMSRSSYSNKSGLVIGLAITHVHRESPFRFSIVDFESQINGDALLLQLLSYDFLARHGEVVGHIHSQRQFKSILAQVRNVFEEEN</sequence>
<proteinExistence type="inferred from homology"/>
<reference evidence="4" key="1">
    <citation type="journal article" date="2019" name="Int. J. Syst. Evol. Microbiol.">
        <title>The Global Catalogue of Microorganisms (GCM) 10K type strain sequencing project: providing services to taxonomists for standard genome sequencing and annotation.</title>
        <authorList>
            <consortium name="The Broad Institute Genomics Platform"/>
            <consortium name="The Broad Institute Genome Sequencing Center for Infectious Disease"/>
            <person name="Wu L."/>
            <person name="Ma J."/>
        </authorList>
    </citation>
    <scope>NUCLEOTIDE SEQUENCE [LARGE SCALE GENOMIC DNA]</scope>
    <source>
        <strain evidence="4">CCM 8931</strain>
    </source>
</reference>
<dbReference type="Gene3D" id="2.30.30.110">
    <property type="match status" value="1"/>
</dbReference>
<evidence type="ECO:0000313" key="4">
    <source>
        <dbReference type="Proteomes" id="UP001597188"/>
    </source>
</evidence>
<gene>
    <name evidence="3" type="ORF">ACFQ5L_11405</name>
</gene>
<evidence type="ECO:0000256" key="1">
    <source>
        <dbReference type="ARBA" id="ARBA00007521"/>
    </source>
</evidence>